<dbReference type="OrthoDB" id="9803968at2"/>
<accession>A0A542XCZ7</accession>
<dbReference type="Pfam" id="PF23562">
    <property type="entry name" value="AMP-binding_C_3"/>
    <property type="match status" value="1"/>
</dbReference>
<proteinExistence type="predicted"/>
<keyword evidence="1" id="KW-0547">Nucleotide-binding</keyword>
<dbReference type="PANTHER" id="PTHR43272:SF33">
    <property type="entry name" value="AMP-BINDING DOMAIN-CONTAINING PROTEIN-RELATED"/>
    <property type="match status" value="1"/>
</dbReference>
<dbReference type="GO" id="GO:0016020">
    <property type="term" value="C:membrane"/>
    <property type="evidence" value="ECO:0007669"/>
    <property type="project" value="TreeGrafter"/>
</dbReference>
<dbReference type="EMBL" id="VFOK01000001">
    <property type="protein sequence ID" value="TQL33636.1"/>
    <property type="molecule type" value="Genomic_DNA"/>
</dbReference>
<dbReference type="AlphaFoldDB" id="A0A542XCZ7"/>
<dbReference type="RefSeq" id="WP_142005626.1">
    <property type="nucleotide sequence ID" value="NZ_CAJTBP010000001.1"/>
</dbReference>
<organism evidence="4 5">
    <name type="scientific">Barrientosiimonas humi</name>
    <dbReference type="NCBI Taxonomy" id="999931"/>
    <lineage>
        <taxon>Bacteria</taxon>
        <taxon>Bacillati</taxon>
        <taxon>Actinomycetota</taxon>
        <taxon>Actinomycetes</taxon>
        <taxon>Micrococcales</taxon>
        <taxon>Dermacoccaceae</taxon>
        <taxon>Barrientosiimonas</taxon>
    </lineage>
</organism>
<dbReference type="Gene3D" id="3.40.50.12780">
    <property type="entry name" value="N-terminal domain of ligase-like"/>
    <property type="match status" value="1"/>
</dbReference>
<dbReference type="Proteomes" id="UP000318336">
    <property type="component" value="Unassembled WGS sequence"/>
</dbReference>
<dbReference type="GO" id="GO:0005524">
    <property type="term" value="F:ATP binding"/>
    <property type="evidence" value="ECO:0007669"/>
    <property type="project" value="UniProtKB-KW"/>
</dbReference>
<dbReference type="GO" id="GO:0004467">
    <property type="term" value="F:long-chain fatty acid-CoA ligase activity"/>
    <property type="evidence" value="ECO:0007669"/>
    <property type="project" value="TreeGrafter"/>
</dbReference>
<evidence type="ECO:0000259" key="3">
    <source>
        <dbReference type="Pfam" id="PF00501"/>
    </source>
</evidence>
<name>A0A542XCZ7_9MICO</name>
<dbReference type="InterPro" id="IPR000873">
    <property type="entry name" value="AMP-dep_synth/lig_dom"/>
</dbReference>
<keyword evidence="5" id="KW-1185">Reference proteome</keyword>
<dbReference type="SUPFAM" id="SSF56801">
    <property type="entry name" value="Acetyl-CoA synthetase-like"/>
    <property type="match status" value="1"/>
</dbReference>
<evidence type="ECO:0000256" key="2">
    <source>
        <dbReference type="ARBA" id="ARBA00022840"/>
    </source>
</evidence>
<dbReference type="Pfam" id="PF00501">
    <property type="entry name" value="AMP-binding"/>
    <property type="match status" value="1"/>
</dbReference>
<dbReference type="PROSITE" id="PS00455">
    <property type="entry name" value="AMP_BINDING"/>
    <property type="match status" value="1"/>
</dbReference>
<evidence type="ECO:0000313" key="5">
    <source>
        <dbReference type="Proteomes" id="UP000318336"/>
    </source>
</evidence>
<dbReference type="InterPro" id="IPR020845">
    <property type="entry name" value="AMP-binding_CS"/>
</dbReference>
<comment type="caution">
    <text evidence="4">The sequence shown here is derived from an EMBL/GenBank/DDBJ whole genome shotgun (WGS) entry which is preliminary data.</text>
</comment>
<dbReference type="InterPro" id="IPR042099">
    <property type="entry name" value="ANL_N_sf"/>
</dbReference>
<evidence type="ECO:0000313" key="4">
    <source>
        <dbReference type="EMBL" id="TQL33636.1"/>
    </source>
</evidence>
<dbReference type="CDD" id="cd05907">
    <property type="entry name" value="VL_LC_FACS_like"/>
    <property type="match status" value="1"/>
</dbReference>
<keyword evidence="2" id="KW-0067">ATP-binding</keyword>
<evidence type="ECO:0000256" key="1">
    <source>
        <dbReference type="ARBA" id="ARBA00022741"/>
    </source>
</evidence>
<reference evidence="4 5" key="1">
    <citation type="submission" date="2019-06" db="EMBL/GenBank/DDBJ databases">
        <title>Sequencing the genomes of 1000 actinobacteria strains.</title>
        <authorList>
            <person name="Klenk H.-P."/>
        </authorList>
    </citation>
    <scope>NUCLEOTIDE SEQUENCE [LARGE SCALE GENOMIC DNA]</scope>
    <source>
        <strain evidence="4 5">DSM 24617</strain>
    </source>
</reference>
<dbReference type="PANTHER" id="PTHR43272">
    <property type="entry name" value="LONG-CHAIN-FATTY-ACID--COA LIGASE"/>
    <property type="match status" value="1"/>
</dbReference>
<feature type="domain" description="AMP-dependent synthetase/ligase" evidence="3">
    <location>
        <begin position="30"/>
        <end position="439"/>
    </location>
</feature>
<sequence length="613" mass="66561">MAMSLTDEQPDLSIIENRPASVAHLFVSRVEQSGGDRAFGRPVGEQVEWLTWKQVDQRVRAIAAGLVSLGVEPEDRVAIESSTRLEWALVDLGIMLAGAATTTIYPTTTTDDVLHILSDSGSKVLIAEDDSQLAKFREVAPDAGEVVKVVTIDGAADGDQVITLEQLEEAGAALLAEQPDVLEQRIAGIRPEHLATLIYTSGTTGRPKGVRLPHSAWTYEAAAVDSVGLLGKDDLQFLWLPLAHVFGKVLLTLPLQIGFPTAIDGRVDKIVENLPIVKPTWMGAAPRIFEKVYGRITTMMADEGGVKAKLFGWASDVGGQAADKRAEGSSAGGLLGVKRGVADKLVLHKIRERFGGNVRFFISGSAALNPDVARWFDAMGLPILEGYGLTETSGATCVNRPYPGANVTGTVGWPLPGTEMKVAEDGEILVKGPGVMQGYRNLDEATADSLVDGWFRTGDIGEQLPTGHIRITDRKKDLFKTSNGKYVAPSTIESMFKGICPYASQLVIEGDGRKFVSALITLDEEGIKGWAEQNGMADADYRTIVTSQECRDMVQGYVDQLNGKLNRWEQIKRFIILPRDLTVEEGEITPSLKLKRKVVATKYKDELDELYVD</sequence>
<gene>
    <name evidence="4" type="ORF">FB554_1787</name>
</gene>
<protein>
    <submittedName>
        <fullName evidence="4">Long-chain acyl-CoA synthetase</fullName>
    </submittedName>
</protein>